<feature type="compositionally biased region" description="Basic and acidic residues" evidence="1">
    <location>
        <begin position="46"/>
        <end position="60"/>
    </location>
</feature>
<evidence type="ECO:0000313" key="4">
    <source>
        <dbReference type="Proteomes" id="UP001358614"/>
    </source>
</evidence>
<feature type="compositionally biased region" description="Basic and acidic residues" evidence="1">
    <location>
        <begin position="503"/>
        <end position="526"/>
    </location>
</feature>
<feature type="domain" description="Mtf2-like C-terminal" evidence="2">
    <location>
        <begin position="270"/>
        <end position="444"/>
    </location>
</feature>
<protein>
    <recommendedName>
        <fullName evidence="2">Mtf2-like C-terminal domain-containing protein</fullName>
    </recommendedName>
</protein>
<dbReference type="Pfam" id="PF19189">
    <property type="entry name" value="Mtf2"/>
    <property type="match status" value="1"/>
</dbReference>
<evidence type="ECO:0000259" key="2">
    <source>
        <dbReference type="Pfam" id="PF19189"/>
    </source>
</evidence>
<dbReference type="GO" id="GO:0005739">
    <property type="term" value="C:mitochondrion"/>
    <property type="evidence" value="ECO:0007669"/>
    <property type="project" value="InterPro"/>
</dbReference>
<feature type="compositionally biased region" description="Basic residues" evidence="1">
    <location>
        <begin position="145"/>
        <end position="156"/>
    </location>
</feature>
<dbReference type="InterPro" id="IPR043837">
    <property type="entry name" value="Mtf2-like_C"/>
</dbReference>
<dbReference type="AlphaFoldDB" id="A0AAX4KET8"/>
<keyword evidence="4" id="KW-1185">Reference proteome</keyword>
<reference evidence="3 4" key="1">
    <citation type="submission" date="2024-01" db="EMBL/GenBank/DDBJ databases">
        <title>Comparative genomics of Cryptococcus and Kwoniella reveals pathogenesis evolution and contrasting modes of karyotype evolution via chromosome fusion or intercentromeric recombination.</title>
        <authorList>
            <person name="Coelho M.A."/>
            <person name="David-Palma M."/>
            <person name="Shea T."/>
            <person name="Bowers K."/>
            <person name="McGinley-Smith S."/>
            <person name="Mohammad A.W."/>
            <person name="Gnirke A."/>
            <person name="Yurkov A.M."/>
            <person name="Nowrousian M."/>
            <person name="Sun S."/>
            <person name="Cuomo C.A."/>
            <person name="Heitman J."/>
        </authorList>
    </citation>
    <scope>NUCLEOTIDE SEQUENCE [LARGE SCALE GENOMIC DNA]</scope>
    <source>
        <strain evidence="3 4">PYCC6329</strain>
    </source>
</reference>
<dbReference type="KEGG" id="ker:91101721"/>
<gene>
    <name evidence="3" type="ORF">V865_002917</name>
</gene>
<proteinExistence type="predicted"/>
<organism evidence="3 4">
    <name type="scientific">Kwoniella europaea PYCC6329</name>
    <dbReference type="NCBI Taxonomy" id="1423913"/>
    <lineage>
        <taxon>Eukaryota</taxon>
        <taxon>Fungi</taxon>
        <taxon>Dikarya</taxon>
        <taxon>Basidiomycota</taxon>
        <taxon>Agaricomycotina</taxon>
        <taxon>Tremellomycetes</taxon>
        <taxon>Tremellales</taxon>
        <taxon>Cryptococcaceae</taxon>
        <taxon>Kwoniella</taxon>
    </lineage>
</organism>
<dbReference type="PANTHER" id="PTHR39468:SF1">
    <property type="entry name" value="MTF2-LIKE C-TERMINAL DOMAIN-CONTAINING PROTEIN"/>
    <property type="match status" value="1"/>
</dbReference>
<dbReference type="EMBL" id="CP144089">
    <property type="protein sequence ID" value="WWD04846.1"/>
    <property type="molecule type" value="Genomic_DNA"/>
</dbReference>
<feature type="region of interest" description="Disordered" evidence="1">
    <location>
        <begin position="31"/>
        <end position="162"/>
    </location>
</feature>
<name>A0AAX4KET8_9TREE</name>
<feature type="region of interest" description="Disordered" evidence="1">
    <location>
        <begin position="495"/>
        <end position="553"/>
    </location>
</feature>
<dbReference type="Proteomes" id="UP001358614">
    <property type="component" value="Chromosome 1"/>
</dbReference>
<evidence type="ECO:0000313" key="3">
    <source>
        <dbReference type="EMBL" id="WWD04846.1"/>
    </source>
</evidence>
<dbReference type="InterPro" id="IPR040009">
    <property type="entry name" value="Mtf2/C5D6.12-like"/>
</dbReference>
<accession>A0AAX4KET8</accession>
<dbReference type="PANTHER" id="PTHR39468">
    <property type="entry name" value="CHROMOSOME 7, WHOLE GENOME SHOTGUN SEQUENCE"/>
    <property type="match status" value="1"/>
</dbReference>
<feature type="compositionally biased region" description="Polar residues" evidence="1">
    <location>
        <begin position="61"/>
        <end position="72"/>
    </location>
</feature>
<feature type="compositionally biased region" description="Polar residues" evidence="1">
    <location>
        <begin position="31"/>
        <end position="44"/>
    </location>
</feature>
<dbReference type="GeneID" id="91101721"/>
<dbReference type="RefSeq" id="XP_066082813.1">
    <property type="nucleotide sequence ID" value="XM_066226716.1"/>
</dbReference>
<evidence type="ECO:0000256" key="1">
    <source>
        <dbReference type="SAM" id="MobiDB-lite"/>
    </source>
</evidence>
<feature type="compositionally biased region" description="Basic and acidic residues" evidence="1">
    <location>
        <begin position="533"/>
        <end position="553"/>
    </location>
</feature>
<feature type="compositionally biased region" description="Low complexity" evidence="1">
    <location>
        <begin position="73"/>
        <end position="88"/>
    </location>
</feature>
<sequence length="553" mass="62208">MVVMTVAETHSRPIAHALRLLTRRALALQPTSTRQFTTSSAVSDENSDRSRSGLDGEHRGSFSSGEISRDMNSTAESSRAASSSEQSQNTLEEDRQYAEIFATLNEQWPKSNSNTKPKSTKVNHPPKPESIASRLTFDGYSTPSPRHRGVHSRFRRSAGSTPKEAETFNEILAGIFADLNYGSASSSSPGSSRLNSSNFGLDEGYGTQRGIGLNDPYSATKSGLGGFGYKFGLNKSNSGTIKNRARNLRSHFIDLEKEDDKDDKDLELLEEFEMLKEEMEVISSDVELIEWSKNRVFKPLANIDNDPNAKTGTTGLPVITYSPTYPKILAHLLRTLRVNYNSPHLVLSLFNYAQNISLESYLSGCLTEVYNEVLLTRWESFRDLKGVELGIREMEIMGVNWDQITARLISKIVEEISKDLLSSSASASAPSTSLLLGEEETKDNGGFSNLASLTTVPQIQNDIYKKYGDNVIERLRRLDEKVSKDVRKQEKLYEIHQRRKRKSREEREQKLARQFEDDARRQKQQEEGEDADSDRHKRVGDIEDPKEGERAYI</sequence>